<evidence type="ECO:0000256" key="1">
    <source>
        <dbReference type="SAM" id="MobiDB-lite"/>
    </source>
</evidence>
<organism evidence="2 3">
    <name type="scientific">Oikopleura dioica</name>
    <name type="common">Tunicate</name>
    <dbReference type="NCBI Taxonomy" id="34765"/>
    <lineage>
        <taxon>Eukaryota</taxon>
        <taxon>Metazoa</taxon>
        <taxon>Chordata</taxon>
        <taxon>Tunicata</taxon>
        <taxon>Appendicularia</taxon>
        <taxon>Copelata</taxon>
        <taxon>Oikopleuridae</taxon>
        <taxon>Oikopleura</taxon>
    </lineage>
</organism>
<dbReference type="EMBL" id="OU015570">
    <property type="protein sequence ID" value="CAG5101455.1"/>
    <property type="molecule type" value="Genomic_DNA"/>
</dbReference>
<proteinExistence type="predicted"/>
<name>A0ABN7SLY5_OIKDI</name>
<protein>
    <submittedName>
        <fullName evidence="2">Oidioi.mRNA.OKI2018_I69.YSR.g17105.t1.cds</fullName>
    </submittedName>
</protein>
<feature type="region of interest" description="Disordered" evidence="1">
    <location>
        <begin position="1"/>
        <end position="40"/>
    </location>
</feature>
<evidence type="ECO:0000313" key="3">
    <source>
        <dbReference type="Proteomes" id="UP001158576"/>
    </source>
</evidence>
<gene>
    <name evidence="2" type="ORF">OKIOD_LOCUS8663</name>
</gene>
<evidence type="ECO:0000313" key="2">
    <source>
        <dbReference type="EMBL" id="CAG5101455.1"/>
    </source>
</evidence>
<reference evidence="2 3" key="1">
    <citation type="submission" date="2021-04" db="EMBL/GenBank/DDBJ databases">
        <authorList>
            <person name="Bliznina A."/>
        </authorList>
    </citation>
    <scope>NUCLEOTIDE SEQUENCE [LARGE SCALE GENOMIC DNA]</scope>
</reference>
<keyword evidence="3" id="KW-1185">Reference proteome</keyword>
<dbReference type="Proteomes" id="UP001158576">
    <property type="component" value="Chromosome YSR"/>
</dbReference>
<accession>A0ABN7SLY5</accession>
<sequence>MPPKKAEIPSIDDVLAQSASATNSPPAPEQKPKVNIKTKSTKAKEMAAALQDSTTVKNILDRLDIIEKEQLEITAELDREVKPPAVDNQTEDRLLKIEKQLPSLHRKSRISCVIGERLCPEEFTVALRDIESETERFRKEANITFAQAIKVQALFGENLALAISKEMATLYRMTNVNLKSKRNVYSDAELAVMKINGQGDDKILLEEFKWLSQILFEIKGENPVTSLVALSIKDGLAALAQSAYVMIMKDLRAWLLDPESLSPQKLTKIATNLRKDLAVLFGKKSQGVLRLDEFLKVATNKAHDISKQQAMELIRQFFPMMDEMSPRTYVALGFETIDKNIEAGLQNWEAAKRKELKLRIHSLNM</sequence>